<dbReference type="AlphaFoldDB" id="A0A8J5QLZ7"/>
<protein>
    <recommendedName>
        <fullName evidence="1">Retrovirus-related Pol polyprotein from transposon TNT 1-94-like beta-barrel domain-containing protein</fullName>
    </recommendedName>
</protein>
<evidence type="ECO:0000313" key="2">
    <source>
        <dbReference type="EMBL" id="KAG7660970.1"/>
    </source>
</evidence>
<evidence type="ECO:0000259" key="1">
    <source>
        <dbReference type="Pfam" id="PF22936"/>
    </source>
</evidence>
<sequence>MKMTKSDTQLRVLRNYWISLQTLNGWIPGIVERLIGRFKKSSGYSANTQHGCSDNTQHANATGKMFQTNPSTVNMVDAGNNDGNESDDDLLTITDGNLPYTINQNGFRSFTDAVTTTNNIADASTIYWDTEASRDICSNKDFGSIKLSTEDNQEVTIKNVAYVPDITRNLFHPASEN</sequence>
<dbReference type="Proteomes" id="UP000694255">
    <property type="component" value="Unassembled WGS sequence"/>
</dbReference>
<dbReference type="InterPro" id="IPR054722">
    <property type="entry name" value="PolX-like_BBD"/>
</dbReference>
<accession>A0A8J5QLZ7</accession>
<comment type="caution">
    <text evidence="2">The sequence shown here is derived from an EMBL/GenBank/DDBJ whole genome shotgun (WGS) entry which is preliminary data.</text>
</comment>
<dbReference type="RefSeq" id="XP_049261203.1">
    <property type="nucleotide sequence ID" value="XM_049409561.1"/>
</dbReference>
<name>A0A8J5QLZ7_9ASCO</name>
<evidence type="ECO:0000313" key="3">
    <source>
        <dbReference type="Proteomes" id="UP000694255"/>
    </source>
</evidence>
<keyword evidence="3" id="KW-1185">Reference proteome</keyword>
<dbReference type="GeneID" id="73472290"/>
<feature type="domain" description="Retrovirus-related Pol polyprotein from transposon TNT 1-94-like beta-barrel" evidence="1">
    <location>
        <begin position="134"/>
        <end position="171"/>
    </location>
</feature>
<reference evidence="2 3" key="1">
    <citation type="journal article" date="2021" name="DNA Res.">
        <title>Genome analysis of Candida subhashii reveals its hybrid nature and dual mitochondrial genome conformations.</title>
        <authorList>
            <person name="Mixao V."/>
            <person name="Hegedusova E."/>
            <person name="Saus E."/>
            <person name="Pryszcz L.P."/>
            <person name="Cillingova A."/>
            <person name="Nosek J."/>
            <person name="Gabaldon T."/>
        </authorList>
    </citation>
    <scope>NUCLEOTIDE SEQUENCE [LARGE SCALE GENOMIC DNA]</scope>
    <source>
        <strain evidence="2 3">CBS 10753</strain>
    </source>
</reference>
<gene>
    <name evidence="2" type="ORF">J8A68_005490</name>
</gene>
<dbReference type="EMBL" id="JAGSYN010000271">
    <property type="protein sequence ID" value="KAG7660970.1"/>
    <property type="molecule type" value="Genomic_DNA"/>
</dbReference>
<dbReference type="Pfam" id="PF22936">
    <property type="entry name" value="Pol_BBD"/>
    <property type="match status" value="1"/>
</dbReference>
<organism evidence="2 3">
    <name type="scientific">[Candida] subhashii</name>
    <dbReference type="NCBI Taxonomy" id="561895"/>
    <lineage>
        <taxon>Eukaryota</taxon>
        <taxon>Fungi</taxon>
        <taxon>Dikarya</taxon>
        <taxon>Ascomycota</taxon>
        <taxon>Saccharomycotina</taxon>
        <taxon>Pichiomycetes</taxon>
        <taxon>Debaryomycetaceae</taxon>
        <taxon>Spathaspora</taxon>
    </lineage>
</organism>
<proteinExistence type="predicted"/>